<dbReference type="GO" id="GO:0038199">
    <property type="term" value="F:ethylene receptor activity"/>
    <property type="evidence" value="ECO:0007669"/>
    <property type="project" value="TreeGrafter"/>
</dbReference>
<feature type="transmembrane region" description="Helical" evidence="2">
    <location>
        <begin position="106"/>
        <end position="128"/>
    </location>
</feature>
<feature type="compositionally biased region" description="Basic and acidic residues" evidence="1">
    <location>
        <begin position="648"/>
        <end position="662"/>
    </location>
</feature>
<evidence type="ECO:0000256" key="2">
    <source>
        <dbReference type="SAM" id="Phobius"/>
    </source>
</evidence>
<feature type="compositionally biased region" description="Polar residues" evidence="1">
    <location>
        <begin position="426"/>
        <end position="458"/>
    </location>
</feature>
<dbReference type="GO" id="GO:0005524">
    <property type="term" value="F:ATP binding"/>
    <property type="evidence" value="ECO:0007669"/>
    <property type="project" value="UniProtKB-KW"/>
</dbReference>
<accession>A0A0G4G3R7</accession>
<feature type="compositionally biased region" description="Low complexity" evidence="1">
    <location>
        <begin position="897"/>
        <end position="913"/>
    </location>
</feature>
<dbReference type="VEuPathDB" id="CryptoDB:Cvel_20054"/>
<dbReference type="EMBL" id="CDMZ01000853">
    <property type="protein sequence ID" value="CEM22706.1"/>
    <property type="molecule type" value="Genomic_DNA"/>
</dbReference>
<keyword evidence="2" id="KW-0472">Membrane</keyword>
<reference evidence="4" key="1">
    <citation type="submission" date="2014-11" db="EMBL/GenBank/DDBJ databases">
        <authorList>
            <person name="Otto D Thomas"/>
            <person name="Naeem Raeece"/>
        </authorList>
    </citation>
    <scope>NUCLEOTIDE SEQUENCE</scope>
</reference>
<feature type="compositionally biased region" description="Low complexity" evidence="1">
    <location>
        <begin position="307"/>
        <end position="326"/>
    </location>
</feature>
<feature type="region of interest" description="Disordered" evidence="1">
    <location>
        <begin position="545"/>
        <end position="564"/>
    </location>
</feature>
<gene>
    <name evidence="4" type="ORF">Cvel_20054</name>
</gene>
<dbReference type="AlphaFoldDB" id="A0A0G4G3R7"/>
<feature type="region of interest" description="Disordered" evidence="1">
    <location>
        <begin position="735"/>
        <end position="811"/>
    </location>
</feature>
<feature type="compositionally biased region" description="Low complexity" evidence="1">
    <location>
        <begin position="343"/>
        <end position="352"/>
    </location>
</feature>
<proteinExistence type="predicted"/>
<feature type="region of interest" description="Disordered" evidence="1">
    <location>
        <begin position="646"/>
        <end position="672"/>
    </location>
</feature>
<keyword evidence="2" id="KW-0812">Transmembrane</keyword>
<name>A0A0G4G3R7_9ALVE</name>
<dbReference type="GO" id="GO:0051740">
    <property type="term" value="F:ethylene binding"/>
    <property type="evidence" value="ECO:0007669"/>
    <property type="project" value="TreeGrafter"/>
</dbReference>
<feature type="region of interest" description="Disordered" evidence="1">
    <location>
        <begin position="884"/>
        <end position="952"/>
    </location>
</feature>
<feature type="compositionally biased region" description="Basic and acidic residues" evidence="1">
    <location>
        <begin position="751"/>
        <end position="771"/>
    </location>
</feature>
<keyword evidence="3" id="KW-0732">Signal</keyword>
<evidence type="ECO:0000256" key="1">
    <source>
        <dbReference type="SAM" id="MobiDB-lite"/>
    </source>
</evidence>
<feature type="compositionally biased region" description="Basic and acidic residues" evidence="1">
    <location>
        <begin position="791"/>
        <end position="806"/>
    </location>
</feature>
<evidence type="ECO:0000313" key="4">
    <source>
        <dbReference type="EMBL" id="CEM22706.1"/>
    </source>
</evidence>
<dbReference type="GO" id="GO:0016740">
    <property type="term" value="F:transferase activity"/>
    <property type="evidence" value="ECO:0007669"/>
    <property type="project" value="UniProtKB-KW"/>
</dbReference>
<dbReference type="PANTHER" id="PTHR24423">
    <property type="entry name" value="TWO-COMPONENT SENSOR HISTIDINE KINASE"/>
    <property type="match status" value="1"/>
</dbReference>
<feature type="region of interest" description="Disordered" evidence="1">
    <location>
        <begin position="236"/>
        <end position="458"/>
    </location>
</feature>
<dbReference type="GO" id="GO:0046872">
    <property type="term" value="F:metal ion binding"/>
    <property type="evidence" value="ECO:0007669"/>
    <property type="project" value="UniProtKB-KW"/>
</dbReference>
<feature type="chain" id="PRO_5005189651" description="Ion transport domain-containing protein" evidence="3">
    <location>
        <begin position="22"/>
        <end position="1104"/>
    </location>
</feature>
<organism evidence="4">
    <name type="scientific">Chromera velia CCMP2878</name>
    <dbReference type="NCBI Taxonomy" id="1169474"/>
    <lineage>
        <taxon>Eukaryota</taxon>
        <taxon>Sar</taxon>
        <taxon>Alveolata</taxon>
        <taxon>Colpodellida</taxon>
        <taxon>Chromeraceae</taxon>
        <taxon>Chromera</taxon>
    </lineage>
</organism>
<evidence type="ECO:0000256" key="3">
    <source>
        <dbReference type="SAM" id="SignalP"/>
    </source>
</evidence>
<keyword evidence="2" id="KW-1133">Transmembrane helix</keyword>
<feature type="transmembrane region" description="Helical" evidence="2">
    <location>
        <begin position="149"/>
        <end position="172"/>
    </location>
</feature>
<evidence type="ECO:0008006" key="5">
    <source>
        <dbReference type="Google" id="ProtNLM"/>
    </source>
</evidence>
<dbReference type="GO" id="GO:0005783">
    <property type="term" value="C:endoplasmic reticulum"/>
    <property type="evidence" value="ECO:0007669"/>
    <property type="project" value="TreeGrafter"/>
</dbReference>
<feature type="compositionally biased region" description="Polar residues" evidence="1">
    <location>
        <begin position="935"/>
        <end position="952"/>
    </location>
</feature>
<sequence>MFDLSPILRLLFLYLVGAVQGEGGLGESVQSDGTEGMSEVGFLSPRHLQGEGGVGDGKLGGVEGVSKLCLAARHSSAFVLEGEQGEQWMWTHEDSVHRLFDAVLDFIIFLTYISIPLQIFIFTLFWRLSVDQFPLSRILRSTEIGIWHFREACTAVTLFILFIFMCGLTHGVNAIQQVASTARLQTALTVAKFATTAVSAAAAGAMMSAVPSLITWLDSVEVTRKGVARELAEQQLKREKTREKERGKEKDEEERERLLRNETEEGEDGKKLGGTGEKDKRRRRRVSSTSVLSGGDGGVERQDRDSFVSSASVPRRASSSAVSYSDPHSHSNHSPGSLPGGKTSSTPLSPSLILEDVPEETVEQLRVEEAEGEEPGDEPKGGVRIPPMMPPHHTAADAFEEETPSRASSVPAPMYLLPPIDEQEDSSSSSRNLKEPNSTPMRQWPRSSTIATGPATTSNLQMAGLSAVWKRQAAQEEKKKIEMEATLKRAQATFKRLGTLLLDAARYRPELESESDGRDGRGRADSEDITCVEGRAAGIAANISQREGGEEREVTAPPQGGRVWGGADEGHGGLEWEGESSARQLDGVRRRFSSAHAWTSSFSRPSLPLPEKVDWGAYVKRNRGEFSSASARTLWRVCKQKVRIQLGKRTERKQGGGEKESESPVSSPGLAAGLQRGLVEEDEAEEFSGWRFLEAVCDEGRCSPEELMKLFCIDPSRLPRSSRWRRLGSGVRGGNLGLAASASSSAATEEGGERDNQQKEKEGADRKRETDSVSLFVLTSSGVFSGPSGTKKKENEGDPAEGKESLQEAPQAAPFDPLPLSLVKACLLCVTPISEDAVRVATLLSGPRLRICLREVAALLHDVPIHPERVSEFSSIVAKLLRPRRPRPGVNRDRDAGSVSSSSERSGLQSSSGDGTGGGVSGRNPRGGSPLVSGGTVTPNLSGAGTSVSPMTTSDRHVKVYASSGTAKTGGGAGSALFPSETVATVSARHILQLLIPPKLKVAGLDRFRAEVSVDNGVITGPGKMDKSAFYWDRRGKMASERFIGANRGGGATVPKPGWFLFGLATTEGVAASMVCCLALNALGRNAARKNLFFLFAAEAQVGM</sequence>
<protein>
    <recommendedName>
        <fullName evidence="5">Ion transport domain-containing protein</fullName>
    </recommendedName>
</protein>
<feature type="signal peptide" evidence="3">
    <location>
        <begin position="1"/>
        <end position="21"/>
    </location>
</feature>
<feature type="compositionally biased region" description="Basic and acidic residues" evidence="1">
    <location>
        <begin position="236"/>
        <end position="279"/>
    </location>
</feature>